<comment type="subcellular location">
    <subcellularLocation>
        <location evidence="1">Cell membrane</location>
        <topology evidence="1">Multi-pass membrane protein</topology>
    </subcellularLocation>
</comment>
<accession>A0ABU5A7W5</accession>
<comment type="caution">
    <text evidence="11">The sequence shown here is derived from an EMBL/GenBank/DDBJ whole genome shotgun (WGS) entry which is preliminary data.</text>
</comment>
<feature type="transmembrane region" description="Helical" evidence="10">
    <location>
        <begin position="95"/>
        <end position="113"/>
    </location>
</feature>
<evidence type="ECO:0000313" key="12">
    <source>
        <dbReference type="Proteomes" id="UP001285154"/>
    </source>
</evidence>
<evidence type="ECO:0000256" key="9">
    <source>
        <dbReference type="ARBA" id="ARBA00037998"/>
    </source>
</evidence>
<gene>
    <name evidence="11" type="ORF">RFM42_19940</name>
</gene>
<evidence type="ECO:0000256" key="7">
    <source>
        <dbReference type="ARBA" id="ARBA00022989"/>
    </source>
</evidence>
<feature type="transmembrane region" description="Helical" evidence="10">
    <location>
        <begin position="250"/>
        <end position="272"/>
    </location>
</feature>
<dbReference type="RefSeq" id="WP_320250054.1">
    <property type="nucleotide sequence ID" value="NZ_JAVIIQ010000007.1"/>
</dbReference>
<reference evidence="11 12" key="1">
    <citation type="submission" date="2023-08" db="EMBL/GenBank/DDBJ databases">
        <title>Implementing the SeqCode for naming new Mesorhizobium species isolated from Vachellia karroo root nodules.</title>
        <authorList>
            <person name="Van Lill M."/>
        </authorList>
    </citation>
    <scope>NUCLEOTIDE SEQUENCE [LARGE SCALE GENOMIC DNA]</scope>
    <source>
        <strain evidence="11 12">VK25D</strain>
    </source>
</reference>
<dbReference type="PANTHER" id="PTHR11795:SF371">
    <property type="entry name" value="HIGH-AFFINITY BRANCHED-CHAIN AMINO ACID TRANSPORT SYSTEM PERMEASE PROTEIN LIVH"/>
    <property type="match status" value="1"/>
</dbReference>
<dbReference type="InterPro" id="IPR052157">
    <property type="entry name" value="BCAA_transport_permease"/>
</dbReference>
<proteinExistence type="inferred from homology"/>
<evidence type="ECO:0000256" key="4">
    <source>
        <dbReference type="ARBA" id="ARBA00022519"/>
    </source>
</evidence>
<feature type="transmembrane region" description="Helical" evidence="10">
    <location>
        <begin position="58"/>
        <end position="83"/>
    </location>
</feature>
<evidence type="ECO:0000313" key="11">
    <source>
        <dbReference type="EMBL" id="MDX8533272.1"/>
    </source>
</evidence>
<keyword evidence="8 10" id="KW-0472">Membrane</keyword>
<organism evidence="11 12">
    <name type="scientific">Mesorhizobium vachelliae</name>
    <dbReference type="NCBI Taxonomy" id="3072309"/>
    <lineage>
        <taxon>Bacteria</taxon>
        <taxon>Pseudomonadati</taxon>
        <taxon>Pseudomonadota</taxon>
        <taxon>Alphaproteobacteria</taxon>
        <taxon>Hyphomicrobiales</taxon>
        <taxon>Phyllobacteriaceae</taxon>
        <taxon>Mesorhizobium</taxon>
    </lineage>
</organism>
<evidence type="ECO:0000256" key="1">
    <source>
        <dbReference type="ARBA" id="ARBA00004651"/>
    </source>
</evidence>
<keyword evidence="3" id="KW-1003">Cell membrane</keyword>
<evidence type="ECO:0000256" key="6">
    <source>
        <dbReference type="ARBA" id="ARBA00022970"/>
    </source>
</evidence>
<dbReference type="EMBL" id="JAVIIQ010000007">
    <property type="protein sequence ID" value="MDX8533272.1"/>
    <property type="molecule type" value="Genomic_DNA"/>
</dbReference>
<name>A0ABU5A7W5_9HYPH</name>
<evidence type="ECO:0000256" key="8">
    <source>
        <dbReference type="ARBA" id="ARBA00023136"/>
    </source>
</evidence>
<dbReference type="Pfam" id="PF02653">
    <property type="entry name" value="BPD_transp_2"/>
    <property type="match status" value="1"/>
</dbReference>
<keyword evidence="12" id="KW-1185">Reference proteome</keyword>
<dbReference type="PANTHER" id="PTHR11795">
    <property type="entry name" value="BRANCHED-CHAIN AMINO ACID TRANSPORT SYSTEM PERMEASE PROTEIN LIVH"/>
    <property type="match status" value="1"/>
</dbReference>
<dbReference type="CDD" id="cd06582">
    <property type="entry name" value="TM_PBP1_LivH_like"/>
    <property type="match status" value="1"/>
</dbReference>
<keyword evidence="7 10" id="KW-1133">Transmembrane helix</keyword>
<sequence>MSETSLTTAAPGASARKRVNGIDIFMWVLRCAVAAVALFGIVATLLEGRYSLPQWFDFAIFGLTLGSVYALIALGYTMVYGVLRMINFAHGDITMTGAFAGYFVATSASRSGLLATHPILAILAIFAVAMVTCIAVALATERFAYRPFRNSSGQAPLICAIGVSFVLEQTVRGMFGSGVKSYPVTPWQDAVVTVLGMRIPVVNLFVMGCAISAMVILYLIVHRTRMGMAMRAVSEDKAAASLMGVDVDRVVVFAFALGGAMAGVASVCYALIYQQVHFFMGFAPGIKAFGAAVLGGIGSIPGAMVGGMFLGLIEAVGPALFLDGLGITAPYQLRDAIGFLVLLMVLIFRPQGLFGEAMAKKRA</sequence>
<keyword evidence="6" id="KW-0029">Amino-acid transport</keyword>
<protein>
    <submittedName>
        <fullName evidence="11">Branched-chain amino acid ABC transporter permease</fullName>
    </submittedName>
</protein>
<keyword evidence="5 10" id="KW-0812">Transmembrane</keyword>
<dbReference type="Proteomes" id="UP001285154">
    <property type="component" value="Unassembled WGS sequence"/>
</dbReference>
<keyword evidence="2" id="KW-0813">Transport</keyword>
<feature type="transmembrane region" description="Helical" evidence="10">
    <location>
        <begin position="119"/>
        <end position="143"/>
    </location>
</feature>
<comment type="similarity">
    <text evidence="9">Belongs to the binding-protein-dependent transport system permease family. LivHM subfamily.</text>
</comment>
<dbReference type="InterPro" id="IPR001851">
    <property type="entry name" value="ABC_transp_permease"/>
</dbReference>
<keyword evidence="4" id="KW-0997">Cell inner membrane</keyword>
<feature type="transmembrane region" description="Helical" evidence="10">
    <location>
        <begin position="336"/>
        <end position="354"/>
    </location>
</feature>
<evidence type="ECO:0000256" key="3">
    <source>
        <dbReference type="ARBA" id="ARBA00022475"/>
    </source>
</evidence>
<evidence type="ECO:0000256" key="5">
    <source>
        <dbReference type="ARBA" id="ARBA00022692"/>
    </source>
</evidence>
<feature type="transmembrane region" description="Helical" evidence="10">
    <location>
        <begin position="24"/>
        <end position="46"/>
    </location>
</feature>
<feature type="transmembrane region" description="Helical" evidence="10">
    <location>
        <begin position="195"/>
        <end position="221"/>
    </location>
</feature>
<evidence type="ECO:0000256" key="2">
    <source>
        <dbReference type="ARBA" id="ARBA00022448"/>
    </source>
</evidence>
<evidence type="ECO:0000256" key="10">
    <source>
        <dbReference type="SAM" id="Phobius"/>
    </source>
</evidence>